<dbReference type="AlphaFoldDB" id="A0A1D1ZVH9"/>
<feature type="compositionally biased region" description="Low complexity" evidence="1">
    <location>
        <begin position="197"/>
        <end position="216"/>
    </location>
</feature>
<evidence type="ECO:0000256" key="1">
    <source>
        <dbReference type="SAM" id="MobiDB-lite"/>
    </source>
</evidence>
<feature type="region of interest" description="Disordered" evidence="1">
    <location>
        <begin position="606"/>
        <end position="631"/>
    </location>
</feature>
<gene>
    <name evidence="2" type="ORF">g.39514</name>
</gene>
<feature type="region of interest" description="Disordered" evidence="1">
    <location>
        <begin position="467"/>
        <end position="594"/>
    </location>
</feature>
<evidence type="ECO:0000313" key="2">
    <source>
        <dbReference type="EMBL" id="JAT70944.1"/>
    </source>
</evidence>
<dbReference type="EMBL" id="GDKF01007678">
    <property type="protein sequence ID" value="JAT70944.1"/>
    <property type="molecule type" value="Transcribed_RNA"/>
</dbReference>
<feature type="region of interest" description="Disordered" evidence="1">
    <location>
        <begin position="301"/>
        <end position="320"/>
    </location>
</feature>
<protein>
    <submittedName>
        <fullName evidence="2">Uncharacterized protein</fullName>
    </submittedName>
</protein>
<sequence length="755" mass="79471">MEEELYQGLIDTYAYVAGLHDSNAAPGSIPDISWEGWQEAADLLGVRPPGPAMRARQAIKAALAAHAAQTKGLRVDWGTVESRCMSICCGLATMTQMTSAAEAEAGPGALTACILFHDRHSRGGRSEVHYYLTMDGPGGTDGTWFTRSMLRRTFGRESAEELIADYVRMQRGEDPEGTALQAPPPHHTEQLDLDRVPLLPGSLHPSPSTARPAPSSGLAVRLPGRVPPHLAARPVTAQPARRPGRLYATPSPTLGQAGPRSPGAAAPHAWPRLPHCAAPDSRPVPAFEAPPPLSWPVKGVSPHRPAYSDPAPPPDGAMSWPWRRPAPGPGPIPGFTPPWPRAAEFPIYGEVEREEQTPLRNTWPGMRAEDLSDDDSSAHRHLRRRAATSVRQRSRDRRLVRGAGVGPPTAARRRRGTRRTLQFGDPEPKRPRLASPVRPPDARTLEALAAGTVRVTRRLELALAARDGGRGAAGDVQAGEAVEGGERAGTWEGGVGAPYSTADPGGEAPAPSAGQTTVSLARQQPASTQEGGRAGDADSSGIASTVGVGERPGGAGVPEVSSAARDRDGGDRGAEEGSASAAAAGPAGGDGRVAVRGDADVRKAGAAAGAPAGQVPVDARGGAGPGNAAVPEAAHTTGVQSGEAGATAAGRADLPPRIEALLAPEAWQHVRILSARVKAESREVLVECSWAQPRRVRHRILTHVLQERPHCLRTLVQYYEQVAWERMEKKRGQGCREGTRAPEPDPAEAEPARDS</sequence>
<feature type="compositionally biased region" description="Polar residues" evidence="1">
    <location>
        <begin position="513"/>
        <end position="530"/>
    </location>
</feature>
<feature type="compositionally biased region" description="Low complexity" evidence="1">
    <location>
        <begin position="576"/>
        <end position="585"/>
    </location>
</feature>
<feature type="region of interest" description="Disordered" evidence="1">
    <location>
        <begin position="197"/>
        <end position="268"/>
    </location>
</feature>
<feature type="region of interest" description="Disordered" evidence="1">
    <location>
        <begin position="363"/>
        <end position="442"/>
    </location>
</feature>
<name>A0A1D1ZVH9_AUXPR</name>
<feature type="region of interest" description="Disordered" evidence="1">
    <location>
        <begin position="729"/>
        <end position="755"/>
    </location>
</feature>
<accession>A0A1D1ZVH9</accession>
<reference evidence="2" key="1">
    <citation type="submission" date="2015-08" db="EMBL/GenBank/DDBJ databases">
        <authorList>
            <person name="Babu N.S."/>
            <person name="Beckwith C.J."/>
            <person name="Beseler K.G."/>
            <person name="Brison A."/>
            <person name="Carone J.V."/>
            <person name="Caskin T.P."/>
            <person name="Diamond M."/>
            <person name="Durham M.E."/>
            <person name="Foxe J.M."/>
            <person name="Go M."/>
            <person name="Henderson B.A."/>
            <person name="Jones I.B."/>
            <person name="McGettigan J.A."/>
            <person name="Micheletti S.J."/>
            <person name="Nasrallah M.E."/>
            <person name="Ortiz D."/>
            <person name="Piller C.R."/>
            <person name="Privatt S.R."/>
            <person name="Schneider S.L."/>
            <person name="Sharp S."/>
            <person name="Smith T.C."/>
            <person name="Stanton J.D."/>
            <person name="Ullery H.E."/>
            <person name="Wilson R.J."/>
            <person name="Serrano M.G."/>
            <person name="Buck G."/>
            <person name="Lee V."/>
            <person name="Wang Y."/>
            <person name="Carvalho R."/>
            <person name="Voegtly L."/>
            <person name="Shi R."/>
            <person name="Duckworth R."/>
            <person name="Johnson A."/>
            <person name="Loviza R."/>
            <person name="Walstead R."/>
            <person name="Shah Z."/>
            <person name="Kiflezghi M."/>
            <person name="Wade K."/>
            <person name="Ball S.L."/>
            <person name="Bradley K.W."/>
            <person name="Asai D.J."/>
            <person name="Bowman C.A."/>
            <person name="Russell D.A."/>
            <person name="Pope W.H."/>
            <person name="Jacobs-Sera D."/>
            <person name="Hendrix R.W."/>
            <person name="Hatfull G.F."/>
        </authorList>
    </citation>
    <scope>NUCLEOTIDE SEQUENCE</scope>
</reference>
<proteinExistence type="predicted"/>
<feature type="compositionally biased region" description="Basic residues" evidence="1">
    <location>
        <begin position="379"/>
        <end position="400"/>
    </location>
</feature>
<feature type="compositionally biased region" description="Basic and acidic residues" evidence="1">
    <location>
        <begin position="564"/>
        <end position="575"/>
    </location>
</feature>
<feature type="compositionally biased region" description="Low complexity" evidence="1">
    <location>
        <begin position="606"/>
        <end position="619"/>
    </location>
</feature>
<organism evidence="2">
    <name type="scientific">Auxenochlorella protothecoides</name>
    <name type="common">Green microalga</name>
    <name type="synonym">Chlorella protothecoides</name>
    <dbReference type="NCBI Taxonomy" id="3075"/>
    <lineage>
        <taxon>Eukaryota</taxon>
        <taxon>Viridiplantae</taxon>
        <taxon>Chlorophyta</taxon>
        <taxon>core chlorophytes</taxon>
        <taxon>Trebouxiophyceae</taxon>
        <taxon>Chlorellales</taxon>
        <taxon>Chlorellaceae</taxon>
        <taxon>Auxenochlorella</taxon>
    </lineage>
</organism>